<comment type="function">
    <text evidence="4 5">Catalyzes the transfer of endogenously produced octanoic acid from octanoyl-acyl-carrier-protein onto the lipoyl domains of lipoate-dependent enzymes. Lipoyl-ACP can also act as a substrate although octanoyl-ACP is likely to be the physiological substrate.</text>
</comment>
<dbReference type="InterPro" id="IPR004143">
    <property type="entry name" value="BPL_LPL_catalytic"/>
</dbReference>
<gene>
    <name evidence="8" type="primary">lipB</name>
    <name evidence="8" type="ORF">D3226_04780</name>
</gene>
<dbReference type="NCBIfam" id="TIGR00214">
    <property type="entry name" value="lipB"/>
    <property type="match status" value="1"/>
</dbReference>
<evidence type="ECO:0000259" key="7">
    <source>
        <dbReference type="PROSITE" id="PS51733"/>
    </source>
</evidence>
<dbReference type="EMBL" id="QYAD01000001">
    <property type="protein sequence ID" value="MBL3689274.1"/>
    <property type="molecule type" value="Genomic_DNA"/>
</dbReference>
<accession>A0ABS1SMS1</accession>
<comment type="caution">
    <text evidence="8">The sequence shown here is derived from an EMBL/GenBank/DDBJ whole genome shotgun (WGS) entry which is preliminary data.</text>
</comment>
<comment type="pathway">
    <text evidence="1 5">Protein modification; protein lipoylation via endogenous pathway; protein N(6)-(lipoyl)lysine from octanoyl-[acyl-carrier-protein]: step 1/2.</text>
</comment>
<dbReference type="InterPro" id="IPR020605">
    <property type="entry name" value="Octanoyltransferase_CS"/>
</dbReference>
<keyword evidence="2 5" id="KW-0808">Transferase</keyword>
<evidence type="ECO:0000256" key="3">
    <source>
        <dbReference type="ARBA" id="ARBA00023315"/>
    </source>
</evidence>
<evidence type="ECO:0000313" key="9">
    <source>
        <dbReference type="Proteomes" id="UP001646141"/>
    </source>
</evidence>
<dbReference type="InterPro" id="IPR045864">
    <property type="entry name" value="aa-tRNA-synth_II/BPL/LPL"/>
</dbReference>
<dbReference type="Proteomes" id="UP001646141">
    <property type="component" value="Unassembled WGS sequence"/>
</dbReference>
<dbReference type="SUPFAM" id="SSF55681">
    <property type="entry name" value="Class II aaRS and biotin synthetases"/>
    <property type="match status" value="1"/>
</dbReference>
<evidence type="ECO:0000256" key="4">
    <source>
        <dbReference type="ARBA" id="ARBA00024732"/>
    </source>
</evidence>
<dbReference type="PANTHER" id="PTHR10993:SF7">
    <property type="entry name" value="LIPOYLTRANSFERASE 2, MITOCHONDRIAL-RELATED"/>
    <property type="match status" value="1"/>
</dbReference>
<dbReference type="RefSeq" id="WP_202381218.1">
    <property type="nucleotide sequence ID" value="NZ_BAAAMA010000004.1"/>
</dbReference>
<dbReference type="InterPro" id="IPR000544">
    <property type="entry name" value="Octanoyltransferase"/>
</dbReference>
<dbReference type="Gene3D" id="3.30.930.10">
    <property type="entry name" value="Bira Bifunctional Protein, Domain 2"/>
    <property type="match status" value="1"/>
</dbReference>
<keyword evidence="3 5" id="KW-0012">Acyltransferase</keyword>
<dbReference type="PROSITE" id="PS01313">
    <property type="entry name" value="LIPB"/>
    <property type="match status" value="1"/>
</dbReference>
<dbReference type="Pfam" id="PF21948">
    <property type="entry name" value="LplA-B_cat"/>
    <property type="match status" value="1"/>
</dbReference>
<feature type="region of interest" description="Disordered" evidence="6">
    <location>
        <begin position="1"/>
        <end position="37"/>
    </location>
</feature>
<comment type="similarity">
    <text evidence="5">Belongs to the LipB family.</text>
</comment>
<protein>
    <recommendedName>
        <fullName evidence="5">Octanoyltransferase</fullName>
        <ecNumber evidence="5">2.3.1.181</ecNumber>
    </recommendedName>
</protein>
<keyword evidence="9" id="KW-1185">Reference proteome</keyword>
<name>A0ABS1SMS1_9MICO</name>
<proteinExistence type="inferred from homology"/>
<evidence type="ECO:0000256" key="2">
    <source>
        <dbReference type="ARBA" id="ARBA00022679"/>
    </source>
</evidence>
<feature type="domain" description="BPL/LPL catalytic" evidence="7">
    <location>
        <begin position="54"/>
        <end position="235"/>
    </location>
</feature>
<evidence type="ECO:0000256" key="5">
    <source>
        <dbReference type="PIRNR" id="PIRNR016262"/>
    </source>
</evidence>
<dbReference type="PROSITE" id="PS51733">
    <property type="entry name" value="BPL_LPL_CATALYTIC"/>
    <property type="match status" value="1"/>
</dbReference>
<dbReference type="PANTHER" id="PTHR10993">
    <property type="entry name" value="OCTANOYLTRANSFERASE"/>
    <property type="match status" value="1"/>
</dbReference>
<organism evidence="8 9">
    <name type="scientific">Leucobacter chromiireducens subsp. chromiireducens</name>
    <dbReference type="NCBI Taxonomy" id="660067"/>
    <lineage>
        <taxon>Bacteria</taxon>
        <taxon>Bacillati</taxon>
        <taxon>Actinomycetota</taxon>
        <taxon>Actinomycetes</taxon>
        <taxon>Micrococcales</taxon>
        <taxon>Microbacteriaceae</taxon>
        <taxon>Leucobacter</taxon>
    </lineage>
</organism>
<evidence type="ECO:0000256" key="1">
    <source>
        <dbReference type="ARBA" id="ARBA00004821"/>
    </source>
</evidence>
<dbReference type="NCBIfam" id="NF010925">
    <property type="entry name" value="PRK14345.1"/>
    <property type="match status" value="1"/>
</dbReference>
<reference evidence="8 9" key="1">
    <citation type="submission" date="2018-09" db="EMBL/GenBank/DDBJ databases">
        <title>Comparative genomics of Leucobacter spp.</title>
        <authorList>
            <person name="Reis A.C."/>
            <person name="Kolvenbach B.A."/>
            <person name="Corvini P.F.X."/>
            <person name="Nunes O.C."/>
        </authorList>
    </citation>
    <scope>NUCLEOTIDE SEQUENCE [LARGE SCALE GENOMIC DNA]</scope>
    <source>
        <strain evidence="8 9">L-1</strain>
    </source>
</reference>
<comment type="catalytic activity">
    <reaction evidence="5">
        <text>octanoyl-[ACP] + L-lysyl-[protein] = N(6)-octanoyl-L-lysyl-[protein] + holo-[ACP] + H(+)</text>
        <dbReference type="Rhea" id="RHEA:17665"/>
        <dbReference type="Rhea" id="RHEA-COMP:9636"/>
        <dbReference type="Rhea" id="RHEA-COMP:9685"/>
        <dbReference type="Rhea" id="RHEA-COMP:9752"/>
        <dbReference type="Rhea" id="RHEA-COMP:9928"/>
        <dbReference type="ChEBI" id="CHEBI:15378"/>
        <dbReference type="ChEBI" id="CHEBI:29969"/>
        <dbReference type="ChEBI" id="CHEBI:64479"/>
        <dbReference type="ChEBI" id="CHEBI:78463"/>
        <dbReference type="ChEBI" id="CHEBI:78809"/>
        <dbReference type="EC" id="2.3.1.181"/>
    </reaction>
</comment>
<dbReference type="CDD" id="cd16444">
    <property type="entry name" value="LipB"/>
    <property type="match status" value="1"/>
</dbReference>
<dbReference type="GO" id="GO:0016740">
    <property type="term" value="F:transferase activity"/>
    <property type="evidence" value="ECO:0007669"/>
    <property type="project" value="UniProtKB-KW"/>
</dbReference>
<sequence length="236" mass="24403">MTSPTLTRPPGTPAPHRVRAPGHRLRVEGPGSEPVPYERGLRLQDEAVARLTDRIDHGTLILLEHSPVYTAGRRADPAEYPQDGTPVVPVNRGGRVTWHGPGQLVAYPIVRLAPGVGVVDCVRALEGALISTAAAFGVRGERIAGRAGAWSTPPRPGAAAVKFGQVGIHASAGIITHGVALNCSNSLEPFEGFVPCGITDAGVSTLSALAGTQVTPADAAPILRAELLLALAELTA</sequence>
<dbReference type="PIRSF" id="PIRSF016262">
    <property type="entry name" value="LPLase"/>
    <property type="match status" value="1"/>
</dbReference>
<dbReference type="EC" id="2.3.1.181" evidence="5"/>
<evidence type="ECO:0000313" key="8">
    <source>
        <dbReference type="EMBL" id="MBL3689274.1"/>
    </source>
</evidence>
<evidence type="ECO:0000256" key="6">
    <source>
        <dbReference type="SAM" id="MobiDB-lite"/>
    </source>
</evidence>